<dbReference type="HOGENOM" id="CLU_1467949_0_0_1"/>
<dbReference type="SUPFAM" id="SSF53474">
    <property type="entry name" value="alpha/beta-Hydrolases"/>
    <property type="match status" value="1"/>
</dbReference>
<proteinExistence type="predicted"/>
<organism evidence="2 3">
    <name type="scientific">Botryosphaeria parva (strain UCR-NP2)</name>
    <name type="common">Grapevine canker fungus</name>
    <name type="synonym">Neofusicoccum parvum</name>
    <dbReference type="NCBI Taxonomy" id="1287680"/>
    <lineage>
        <taxon>Eukaryota</taxon>
        <taxon>Fungi</taxon>
        <taxon>Dikarya</taxon>
        <taxon>Ascomycota</taxon>
        <taxon>Pezizomycotina</taxon>
        <taxon>Dothideomycetes</taxon>
        <taxon>Dothideomycetes incertae sedis</taxon>
        <taxon>Botryosphaeriales</taxon>
        <taxon>Botryosphaeriaceae</taxon>
        <taxon>Neofusicoccum</taxon>
    </lineage>
</organism>
<dbReference type="InterPro" id="IPR029058">
    <property type="entry name" value="AB_hydrolase_fold"/>
</dbReference>
<evidence type="ECO:0000256" key="1">
    <source>
        <dbReference type="SAM" id="MobiDB-lite"/>
    </source>
</evidence>
<dbReference type="AlphaFoldDB" id="R1GH07"/>
<dbReference type="Gene3D" id="3.40.50.1820">
    <property type="entry name" value="alpha/beta hydrolase"/>
    <property type="match status" value="1"/>
</dbReference>
<gene>
    <name evidence="2" type="ORF">UCRNP2_8025</name>
</gene>
<name>R1GH07_BOTPV</name>
<evidence type="ECO:0000313" key="2">
    <source>
        <dbReference type="EMBL" id="EOD45264.1"/>
    </source>
</evidence>
<dbReference type="OrthoDB" id="19653at2759"/>
<dbReference type="Proteomes" id="UP000013521">
    <property type="component" value="Unassembled WGS sequence"/>
</dbReference>
<evidence type="ECO:0000313" key="3">
    <source>
        <dbReference type="Proteomes" id="UP000013521"/>
    </source>
</evidence>
<dbReference type="EMBL" id="KB916629">
    <property type="protein sequence ID" value="EOD45264.1"/>
    <property type="molecule type" value="Genomic_DNA"/>
</dbReference>
<feature type="region of interest" description="Disordered" evidence="1">
    <location>
        <begin position="155"/>
        <end position="184"/>
    </location>
</feature>
<protein>
    <submittedName>
        <fullName evidence="2">Putative polyketide synthase protein</fullName>
    </submittedName>
</protein>
<accession>R1GH07</accession>
<dbReference type="KEGG" id="npa:UCRNP2_8025"/>
<reference evidence="3" key="1">
    <citation type="journal article" date="2013" name="Genome Announc.">
        <title>Draft genome sequence of Neofusicoccum parvum isolate UCR-NP2, a fungal vascular pathogen associated with grapevine cankers.</title>
        <authorList>
            <person name="Blanco-Ulate B."/>
            <person name="Rolshausen P."/>
            <person name="Cantu D."/>
        </authorList>
    </citation>
    <scope>NUCLEOTIDE SEQUENCE [LARGE SCALE GENOMIC DNA]</scope>
    <source>
        <strain evidence="3">UCR-NP2</strain>
    </source>
</reference>
<sequence length="184" mass="19458">MSPSQITTLSSLGFVVVAADYRLCPHVTLWDGPLADARHVHAWSRTQLPSLLARDVPGATLDPTKTVAVGYSAGALLALHLVGQALPPPLPLTPNPTRMPLRLTRERCPLQGTLDPAPAAVADFYGAKRLRDPSWHAPLPALARLPPLDPALLRRVFDEPPATSTGASESLEKGGSADDDDGSS</sequence>